<gene>
    <name evidence="2" type="ORF">RJJ65_40355</name>
</gene>
<name>A0AAJ2LSK6_9HYPH</name>
<feature type="non-terminal residue" evidence="2">
    <location>
        <position position="62"/>
    </location>
</feature>
<organism evidence="2 3">
    <name type="scientific">Rhizobium hidalgonense</name>
    <dbReference type="NCBI Taxonomy" id="1538159"/>
    <lineage>
        <taxon>Bacteria</taxon>
        <taxon>Pseudomonadati</taxon>
        <taxon>Pseudomonadota</taxon>
        <taxon>Alphaproteobacteria</taxon>
        <taxon>Hyphomicrobiales</taxon>
        <taxon>Rhizobiaceae</taxon>
        <taxon>Rhizobium/Agrobacterium group</taxon>
        <taxon>Rhizobium</taxon>
    </lineage>
</organism>
<proteinExistence type="predicted"/>
<keyword evidence="1" id="KW-0812">Transmembrane</keyword>
<accession>A0AAJ2LSK6</accession>
<reference evidence="2" key="1">
    <citation type="submission" date="2023-04" db="EMBL/GenBank/DDBJ databases">
        <title>Genomic characterization of faba bean (Vicia faba) microsymbionts in Mexican soils.</title>
        <authorList>
            <person name="Rivera Orduna F.N."/>
            <person name="Guevara-Luna J."/>
            <person name="Yan J."/>
            <person name="Arroyo-Herrera I."/>
            <person name="Li Y."/>
            <person name="Vasquez-Murrieta M.S."/>
            <person name="Wang E.T."/>
        </authorList>
    </citation>
    <scope>NUCLEOTIDE SEQUENCE</scope>
    <source>
        <strain evidence="2">CH26</strain>
    </source>
</reference>
<feature type="transmembrane region" description="Helical" evidence="1">
    <location>
        <begin position="24"/>
        <end position="44"/>
    </location>
</feature>
<evidence type="ECO:0000313" key="3">
    <source>
        <dbReference type="Proteomes" id="UP001268610"/>
    </source>
</evidence>
<dbReference type="AlphaFoldDB" id="A0AAJ2LSK6"/>
<evidence type="ECO:0000313" key="2">
    <source>
        <dbReference type="EMBL" id="MDR9778801.1"/>
    </source>
</evidence>
<dbReference type="RefSeq" id="WP_310866782.1">
    <property type="nucleotide sequence ID" value="NZ_JAVLSF010001229.1"/>
</dbReference>
<protein>
    <submittedName>
        <fullName evidence="2">Uncharacterized protein</fullName>
    </submittedName>
</protein>
<dbReference type="Proteomes" id="UP001268610">
    <property type="component" value="Unassembled WGS sequence"/>
</dbReference>
<dbReference type="EMBL" id="JAVLSF010001229">
    <property type="protein sequence ID" value="MDR9778801.1"/>
    <property type="molecule type" value="Genomic_DNA"/>
</dbReference>
<keyword evidence="1" id="KW-1133">Transmembrane helix</keyword>
<comment type="caution">
    <text evidence="2">The sequence shown here is derived from an EMBL/GenBank/DDBJ whole genome shotgun (WGS) entry which is preliminary data.</text>
</comment>
<sequence>MALVVTTTKSCVGTISLMQSKKPFLSAAFLCLNFLGVFTIAVFIKSSLMVDLTSLQAVIVNQ</sequence>
<keyword evidence="1" id="KW-0472">Membrane</keyword>
<evidence type="ECO:0000256" key="1">
    <source>
        <dbReference type="SAM" id="Phobius"/>
    </source>
</evidence>